<feature type="compositionally biased region" description="Acidic residues" evidence="1">
    <location>
        <begin position="426"/>
        <end position="439"/>
    </location>
</feature>
<dbReference type="AlphaFoldDB" id="A0A9R0AW39"/>
<feature type="transmembrane region" description="Helical" evidence="2">
    <location>
        <begin position="226"/>
        <end position="253"/>
    </location>
</feature>
<keyword evidence="2" id="KW-0472">Membrane</keyword>
<evidence type="ECO:0000259" key="4">
    <source>
        <dbReference type="Pfam" id="PF01108"/>
    </source>
</evidence>
<dbReference type="PANTHER" id="PTHR20859">
    <property type="entry name" value="INTERFERON/INTERLEUKIN RECEPTOR"/>
    <property type="match status" value="1"/>
</dbReference>
<feature type="region of interest" description="Disordered" evidence="1">
    <location>
        <begin position="416"/>
        <end position="454"/>
    </location>
</feature>
<dbReference type="InterPro" id="IPR003961">
    <property type="entry name" value="FN3_dom"/>
</dbReference>
<reference evidence="6" key="1">
    <citation type="submission" date="2025-08" db="UniProtKB">
        <authorList>
            <consortium name="RefSeq"/>
        </authorList>
    </citation>
    <scope>IDENTIFICATION</scope>
    <source>
        <tissue evidence="6">Muscle</tissue>
    </source>
</reference>
<feature type="domain" description="Interferon/interleukin receptor" evidence="5">
    <location>
        <begin position="125"/>
        <end position="216"/>
    </location>
</feature>
<dbReference type="GeneID" id="109089914"/>
<evidence type="ECO:0000256" key="2">
    <source>
        <dbReference type="SAM" id="Phobius"/>
    </source>
</evidence>
<dbReference type="KEGG" id="ccar:109089914"/>
<feature type="domain" description="Fibronectin type-III" evidence="4">
    <location>
        <begin position="5"/>
        <end position="112"/>
    </location>
</feature>
<evidence type="ECO:0000313" key="6">
    <source>
        <dbReference type="RefSeq" id="XP_042612938.1"/>
    </source>
</evidence>
<keyword evidence="2" id="KW-0812">Transmembrane</keyword>
<dbReference type="GO" id="GO:0004896">
    <property type="term" value="F:cytokine receptor activity"/>
    <property type="evidence" value="ECO:0007669"/>
    <property type="project" value="TreeGrafter"/>
</dbReference>
<gene>
    <name evidence="6" type="primary">LOC109089914</name>
</gene>
<keyword evidence="2" id="KW-1133">Transmembrane helix</keyword>
<feature type="signal peptide" evidence="3">
    <location>
        <begin position="1"/>
        <end position="21"/>
    </location>
</feature>
<accession>A0A9R0AW39</accession>
<dbReference type="InterPro" id="IPR015373">
    <property type="entry name" value="Interferon/interleukin_rcp_dom"/>
</dbReference>
<sequence>MIHFLACIFTLLQICLTPSLAILAPPKNLTVGLLDFKATVEWLPGKGNPPDSRYILEFITAQKISGGKWNRSPHCTNIKILKCELTFNMHPELHWNYFVRVKTTFKKTSSNWTTTSNSFQPYGDTHLSSPDVKISTEQKSIKIDFSHWLELKPEIKPLEYLLYLFENSPAGESKFIALISTSESPYIFHDVPSGKNYCVSVSASHLQVLNFNTTKCILLLDSTTSFMLMVCIVAILILFTTGMFLSFGCFYYMRHKNKKLHIPQPLIIFPEYKWLLKLIPEEYQPITVTSPKTVTNHFSSEEEEEEDSKDGSLFYQPTCIANVIPPEQAVEADTSNQCYKYTLTNDTEESEKNENVISEKNEENMHPGSESESRSSCACTLNHLRSSKILQTVIMNTFVNLETIRCYAEGTLSCSSGNGCERDAPAEEEEEEEEEEEDGFFLPDFSSDSGYEPR</sequence>
<evidence type="ECO:0000256" key="1">
    <source>
        <dbReference type="SAM" id="MobiDB-lite"/>
    </source>
</evidence>
<feature type="chain" id="PRO_5040495907" evidence="3">
    <location>
        <begin position="22"/>
        <end position="454"/>
    </location>
</feature>
<dbReference type="Proteomes" id="UP001155660">
    <property type="component" value="Chromosome A5"/>
</dbReference>
<evidence type="ECO:0000256" key="3">
    <source>
        <dbReference type="SAM" id="SignalP"/>
    </source>
</evidence>
<feature type="region of interest" description="Disordered" evidence="1">
    <location>
        <begin position="343"/>
        <end position="375"/>
    </location>
</feature>
<dbReference type="GO" id="GO:0005886">
    <property type="term" value="C:plasma membrane"/>
    <property type="evidence" value="ECO:0007669"/>
    <property type="project" value="TreeGrafter"/>
</dbReference>
<name>A0A9R0AW39_CYPCA</name>
<protein>
    <submittedName>
        <fullName evidence="6">Interferon lambda receptor 1-like isoform X1</fullName>
    </submittedName>
</protein>
<dbReference type="RefSeq" id="XP_042612938.1">
    <property type="nucleotide sequence ID" value="XM_042757004.1"/>
</dbReference>
<dbReference type="Pfam" id="PF01108">
    <property type="entry name" value="Tissue_fac"/>
    <property type="match status" value="1"/>
</dbReference>
<dbReference type="InterPro" id="IPR050650">
    <property type="entry name" value="Type-II_Cytokine-TF_Rcpt"/>
</dbReference>
<dbReference type="PANTHER" id="PTHR20859:SF93">
    <property type="entry name" value="CYTOKINE RECEPTOR FAMILY MEMBER B12-RELATED"/>
    <property type="match status" value="1"/>
</dbReference>
<feature type="compositionally biased region" description="Basic and acidic residues" evidence="1">
    <location>
        <begin position="350"/>
        <end position="373"/>
    </location>
</feature>
<organism evidence="6">
    <name type="scientific">Cyprinus carpio</name>
    <name type="common">Common carp</name>
    <dbReference type="NCBI Taxonomy" id="7962"/>
    <lineage>
        <taxon>Eukaryota</taxon>
        <taxon>Metazoa</taxon>
        <taxon>Chordata</taxon>
        <taxon>Craniata</taxon>
        <taxon>Vertebrata</taxon>
        <taxon>Euteleostomi</taxon>
        <taxon>Actinopterygii</taxon>
        <taxon>Neopterygii</taxon>
        <taxon>Teleostei</taxon>
        <taxon>Ostariophysi</taxon>
        <taxon>Cypriniformes</taxon>
        <taxon>Cyprinidae</taxon>
        <taxon>Cyprininae</taxon>
        <taxon>Cyprinus</taxon>
    </lineage>
</organism>
<dbReference type="OrthoDB" id="10031784at2759"/>
<evidence type="ECO:0000259" key="5">
    <source>
        <dbReference type="Pfam" id="PF09294"/>
    </source>
</evidence>
<keyword evidence="3" id="KW-0732">Signal</keyword>
<proteinExistence type="predicted"/>
<dbReference type="Pfam" id="PF09294">
    <property type="entry name" value="Interfer-bind"/>
    <property type="match status" value="1"/>
</dbReference>